<dbReference type="AlphaFoldDB" id="A0A8T2U1T7"/>
<feature type="compositionally biased region" description="Basic and acidic residues" evidence="1">
    <location>
        <begin position="84"/>
        <end position="95"/>
    </location>
</feature>
<proteinExistence type="predicted"/>
<feature type="region of interest" description="Disordered" evidence="1">
    <location>
        <begin position="1"/>
        <end position="95"/>
    </location>
</feature>
<feature type="compositionally biased region" description="Basic and acidic residues" evidence="1">
    <location>
        <begin position="43"/>
        <end position="55"/>
    </location>
</feature>
<gene>
    <name evidence="2" type="ORF">KP509_10G064300</name>
</gene>
<protein>
    <submittedName>
        <fullName evidence="2">Uncharacterized protein</fullName>
    </submittedName>
</protein>
<dbReference type="Proteomes" id="UP000825935">
    <property type="component" value="Chromosome 10"/>
</dbReference>
<evidence type="ECO:0000313" key="2">
    <source>
        <dbReference type="EMBL" id="KAH7427866.1"/>
    </source>
</evidence>
<evidence type="ECO:0000313" key="3">
    <source>
        <dbReference type="Proteomes" id="UP000825935"/>
    </source>
</evidence>
<reference evidence="2" key="1">
    <citation type="submission" date="2021-08" db="EMBL/GenBank/DDBJ databases">
        <title>WGS assembly of Ceratopteris richardii.</title>
        <authorList>
            <person name="Marchant D.B."/>
            <person name="Chen G."/>
            <person name="Jenkins J."/>
            <person name="Shu S."/>
            <person name="Leebens-Mack J."/>
            <person name="Grimwood J."/>
            <person name="Schmutz J."/>
            <person name="Soltis P."/>
            <person name="Soltis D."/>
            <person name="Chen Z.-H."/>
        </authorList>
    </citation>
    <scope>NUCLEOTIDE SEQUENCE</scope>
    <source>
        <strain evidence="2">Whitten #5841</strain>
        <tissue evidence="2">Leaf</tissue>
    </source>
</reference>
<dbReference type="PANTHER" id="PTHR31161">
    <property type="entry name" value="PROTEIN GRAVITROPIC IN THE LIGHT 1"/>
    <property type="match status" value="1"/>
</dbReference>
<keyword evidence="3" id="KW-1185">Reference proteome</keyword>
<evidence type="ECO:0000256" key="1">
    <source>
        <dbReference type="SAM" id="MobiDB-lite"/>
    </source>
</evidence>
<dbReference type="EMBL" id="CM035415">
    <property type="protein sequence ID" value="KAH7427866.1"/>
    <property type="molecule type" value="Genomic_DNA"/>
</dbReference>
<organism evidence="2 3">
    <name type="scientific">Ceratopteris richardii</name>
    <name type="common">Triangle waterfern</name>
    <dbReference type="NCBI Taxonomy" id="49495"/>
    <lineage>
        <taxon>Eukaryota</taxon>
        <taxon>Viridiplantae</taxon>
        <taxon>Streptophyta</taxon>
        <taxon>Embryophyta</taxon>
        <taxon>Tracheophyta</taxon>
        <taxon>Polypodiopsida</taxon>
        <taxon>Polypodiidae</taxon>
        <taxon>Polypodiales</taxon>
        <taxon>Pteridineae</taxon>
        <taxon>Pteridaceae</taxon>
        <taxon>Parkerioideae</taxon>
        <taxon>Ceratopteris</taxon>
    </lineage>
</organism>
<feature type="compositionally biased region" description="Polar residues" evidence="1">
    <location>
        <begin position="56"/>
        <end position="83"/>
    </location>
</feature>
<dbReference type="GO" id="GO:0009639">
    <property type="term" value="P:response to red or far red light"/>
    <property type="evidence" value="ECO:0007669"/>
    <property type="project" value="InterPro"/>
</dbReference>
<dbReference type="InterPro" id="IPR040225">
    <property type="entry name" value="GIL1-like"/>
</dbReference>
<name>A0A8T2U1T7_CERRI</name>
<dbReference type="OrthoDB" id="1915848at2759"/>
<dbReference type="GO" id="GO:0009959">
    <property type="term" value="P:negative gravitropism"/>
    <property type="evidence" value="ECO:0007669"/>
    <property type="project" value="InterPro"/>
</dbReference>
<sequence>MDMSGQDLNSGHPPAASRRQPLGYAATDIRPNVPPQPSIDKVSGLKDGHMERDQVNNKIVSGPTTRSSAKSDQGAQESGNTTELELRGKQKPSLADHRQELTVQEHDSSARLHRDGKVKETPDAFLAIRELDDRTVAAQKELQKHVDLLIEKMIEEQQIATKRMNSMEGHYRSQLLTLTEQYRVLQDQRDDFLKRVGSIESGIQQYTLVDTALYYSEATPSLLQNRANSVKKAIQRCAGIFVQKFQEAFHIAPYFPIFISPLVGERVNGPNLVRYMKLASQAFLCDNIFAGFESPSFNICESAFEKPKTLKGKRLNVFNRFVDDDFETFQNENQEFGAFLHQKWHKLLTETCRIPTTDNAAHSVDGQLRNAFGALAMAVWLLHNVAFACEPASAEMFRVPPNSLFDDEYMKEQEDVQRPDSAENVLSGTRAVAFMTVPGFTIRNSIIKADVFCFDSF</sequence>
<comment type="caution">
    <text evidence="2">The sequence shown here is derived from an EMBL/GenBank/DDBJ whole genome shotgun (WGS) entry which is preliminary data.</text>
</comment>
<accession>A0A8T2U1T7</accession>